<dbReference type="AlphaFoldDB" id="A0A0A8ZDP5"/>
<protein>
    <submittedName>
        <fullName evidence="1">Uncharacterized protein</fullName>
    </submittedName>
</protein>
<name>A0A0A8ZDP5_ARUDO</name>
<organism evidence="1">
    <name type="scientific">Arundo donax</name>
    <name type="common">Giant reed</name>
    <name type="synonym">Donax arundinaceus</name>
    <dbReference type="NCBI Taxonomy" id="35708"/>
    <lineage>
        <taxon>Eukaryota</taxon>
        <taxon>Viridiplantae</taxon>
        <taxon>Streptophyta</taxon>
        <taxon>Embryophyta</taxon>
        <taxon>Tracheophyta</taxon>
        <taxon>Spermatophyta</taxon>
        <taxon>Magnoliopsida</taxon>
        <taxon>Liliopsida</taxon>
        <taxon>Poales</taxon>
        <taxon>Poaceae</taxon>
        <taxon>PACMAD clade</taxon>
        <taxon>Arundinoideae</taxon>
        <taxon>Arundineae</taxon>
        <taxon>Arundo</taxon>
    </lineage>
</organism>
<proteinExistence type="predicted"/>
<sequence>MGSIKPFCLPLHYIDEQSSRRWTIGVSGQLGRS</sequence>
<evidence type="ECO:0000313" key="1">
    <source>
        <dbReference type="EMBL" id="JAD35788.1"/>
    </source>
</evidence>
<reference evidence="1" key="2">
    <citation type="journal article" date="2015" name="Data Brief">
        <title>Shoot transcriptome of the giant reed, Arundo donax.</title>
        <authorList>
            <person name="Barrero R.A."/>
            <person name="Guerrero F.D."/>
            <person name="Moolhuijzen P."/>
            <person name="Goolsby J.A."/>
            <person name="Tidwell J."/>
            <person name="Bellgard S.E."/>
            <person name="Bellgard M.I."/>
        </authorList>
    </citation>
    <scope>NUCLEOTIDE SEQUENCE</scope>
    <source>
        <tissue evidence="1">Shoot tissue taken approximately 20 cm above the soil surface</tissue>
    </source>
</reference>
<accession>A0A0A8ZDP5</accession>
<dbReference type="EMBL" id="GBRH01262107">
    <property type="protein sequence ID" value="JAD35788.1"/>
    <property type="molecule type" value="Transcribed_RNA"/>
</dbReference>
<reference evidence="1" key="1">
    <citation type="submission" date="2014-09" db="EMBL/GenBank/DDBJ databases">
        <authorList>
            <person name="Magalhaes I.L.F."/>
            <person name="Oliveira U."/>
            <person name="Santos F.R."/>
            <person name="Vidigal T.H.D.A."/>
            <person name="Brescovit A.D."/>
            <person name="Santos A.J."/>
        </authorList>
    </citation>
    <scope>NUCLEOTIDE SEQUENCE</scope>
    <source>
        <tissue evidence="1">Shoot tissue taken approximately 20 cm above the soil surface</tissue>
    </source>
</reference>